<dbReference type="Gene3D" id="1.10.510.10">
    <property type="entry name" value="Transferase(Phosphotransferase) domain 1"/>
    <property type="match status" value="1"/>
</dbReference>
<dbReference type="EMBL" id="QGMF01000619">
    <property type="protein sequence ID" value="TVY14769.1"/>
    <property type="molecule type" value="Genomic_DNA"/>
</dbReference>
<protein>
    <recommendedName>
        <fullName evidence="1">non-specific serine/threonine protein kinase</fullName>
        <ecNumber evidence="1">2.7.11.1</ecNumber>
    </recommendedName>
</protein>
<dbReference type="PANTHER" id="PTHR38248:SF2">
    <property type="entry name" value="FUNK1 11"/>
    <property type="match status" value="1"/>
</dbReference>
<name>A0A8T9B846_9HELO</name>
<reference evidence="5 6" key="1">
    <citation type="submission" date="2018-05" db="EMBL/GenBank/DDBJ databases">
        <title>Whole genome sequencing for identification of molecular markers to develop diagnostic detection tools for the regulated plant pathogen Lachnellula willkommii.</title>
        <authorList>
            <person name="Giroux E."/>
            <person name="Bilodeau G."/>
        </authorList>
    </citation>
    <scope>NUCLEOTIDE SEQUENCE [LARGE SCALE GENOMIC DNA]</scope>
    <source>
        <strain evidence="5 6">CBS 203.66</strain>
    </source>
</reference>
<keyword evidence="6" id="KW-1185">Reference proteome</keyword>
<comment type="caution">
    <text evidence="5">The sequence shown here is derived from an EMBL/GenBank/DDBJ whole genome shotgun (WGS) entry which is preliminary data.</text>
</comment>
<proteinExistence type="predicted"/>
<dbReference type="Proteomes" id="UP000469559">
    <property type="component" value="Unassembled WGS sequence"/>
</dbReference>
<sequence length="440" mass="49784">MLCGLSFQQLLLQLSKTTCDLILALANEPAARILPSRTDDRTLSRDFGILYSRVDANRVNTASSIPLVELIVRNEPGTPTSDDADIWRTVFELIAHTNSPTPPAAFEKAVFDTPLRSSSASQRGIEQTHDEVDQRICEELTGRVFDNVGGFFERYFEGNAWTNNARDIYEVSRAQYAEGRWSRWPEVAVQGLFFEWFMKFQDTVLSGLGRRYYTSANKVLTDSEADRKLDIFLTSVDDGKILHRDISENNIIITEAATKGDPKGMLIDLDLAKEVDSLPSGASHRTGTMQFMAIEVLQGKGHTYRHDLESFFMSSHRCAFTMVTKMLGKLLAHIGQGQKRQRDRYLQADCGDGTLAHTPKLRETSWWTWIKTDLKTSLRNLHHGSKTKRLARELRSALFPIRDGAIFTATFRNNDTMYEGMIDAFSRAIGRLRIEEQAIA</sequence>
<dbReference type="Pfam" id="PF17667">
    <property type="entry name" value="Pkinase_fungal"/>
    <property type="match status" value="1"/>
</dbReference>
<dbReference type="GO" id="GO:0004674">
    <property type="term" value="F:protein serine/threonine kinase activity"/>
    <property type="evidence" value="ECO:0007669"/>
    <property type="project" value="UniProtKB-EC"/>
</dbReference>
<dbReference type="InterPro" id="IPR040976">
    <property type="entry name" value="Pkinase_fungal"/>
</dbReference>
<organism evidence="5 6">
    <name type="scientific">Lachnellula arida</name>
    <dbReference type="NCBI Taxonomy" id="1316785"/>
    <lineage>
        <taxon>Eukaryota</taxon>
        <taxon>Fungi</taxon>
        <taxon>Dikarya</taxon>
        <taxon>Ascomycota</taxon>
        <taxon>Pezizomycotina</taxon>
        <taxon>Leotiomycetes</taxon>
        <taxon>Helotiales</taxon>
        <taxon>Lachnaceae</taxon>
        <taxon>Lachnellula</taxon>
    </lineage>
</organism>
<dbReference type="InterPro" id="IPR008266">
    <property type="entry name" value="Tyr_kinase_AS"/>
</dbReference>
<dbReference type="PANTHER" id="PTHR38248">
    <property type="entry name" value="FUNK1 6"/>
    <property type="match status" value="1"/>
</dbReference>
<evidence type="ECO:0000259" key="4">
    <source>
        <dbReference type="Pfam" id="PF17667"/>
    </source>
</evidence>
<gene>
    <name evidence="5" type="ORF">LARI1_G008252</name>
</gene>
<dbReference type="EC" id="2.7.11.1" evidence="1"/>
<dbReference type="OrthoDB" id="3549610at2759"/>
<comment type="catalytic activity">
    <reaction evidence="3">
        <text>L-seryl-[protein] + ATP = O-phospho-L-seryl-[protein] + ADP + H(+)</text>
        <dbReference type="Rhea" id="RHEA:17989"/>
        <dbReference type="Rhea" id="RHEA-COMP:9863"/>
        <dbReference type="Rhea" id="RHEA-COMP:11604"/>
        <dbReference type="ChEBI" id="CHEBI:15378"/>
        <dbReference type="ChEBI" id="CHEBI:29999"/>
        <dbReference type="ChEBI" id="CHEBI:30616"/>
        <dbReference type="ChEBI" id="CHEBI:83421"/>
        <dbReference type="ChEBI" id="CHEBI:456216"/>
        <dbReference type="EC" id="2.7.11.1"/>
    </reaction>
</comment>
<dbReference type="SUPFAM" id="SSF56112">
    <property type="entry name" value="Protein kinase-like (PK-like)"/>
    <property type="match status" value="1"/>
</dbReference>
<evidence type="ECO:0000313" key="5">
    <source>
        <dbReference type="EMBL" id="TVY14769.1"/>
    </source>
</evidence>
<evidence type="ECO:0000256" key="1">
    <source>
        <dbReference type="ARBA" id="ARBA00012513"/>
    </source>
</evidence>
<dbReference type="PROSITE" id="PS00109">
    <property type="entry name" value="PROTEIN_KINASE_TYR"/>
    <property type="match status" value="1"/>
</dbReference>
<evidence type="ECO:0000256" key="3">
    <source>
        <dbReference type="ARBA" id="ARBA00048679"/>
    </source>
</evidence>
<dbReference type="InterPro" id="IPR011009">
    <property type="entry name" value="Kinase-like_dom_sf"/>
</dbReference>
<dbReference type="AlphaFoldDB" id="A0A8T9B846"/>
<accession>A0A8T9B846</accession>
<feature type="domain" description="Fungal-type protein kinase" evidence="4">
    <location>
        <begin position="237"/>
        <end position="312"/>
    </location>
</feature>
<evidence type="ECO:0000256" key="2">
    <source>
        <dbReference type="ARBA" id="ARBA00047899"/>
    </source>
</evidence>
<evidence type="ECO:0000313" key="6">
    <source>
        <dbReference type="Proteomes" id="UP000469559"/>
    </source>
</evidence>
<comment type="catalytic activity">
    <reaction evidence="2">
        <text>L-threonyl-[protein] + ATP = O-phospho-L-threonyl-[protein] + ADP + H(+)</text>
        <dbReference type="Rhea" id="RHEA:46608"/>
        <dbReference type="Rhea" id="RHEA-COMP:11060"/>
        <dbReference type="Rhea" id="RHEA-COMP:11605"/>
        <dbReference type="ChEBI" id="CHEBI:15378"/>
        <dbReference type="ChEBI" id="CHEBI:30013"/>
        <dbReference type="ChEBI" id="CHEBI:30616"/>
        <dbReference type="ChEBI" id="CHEBI:61977"/>
        <dbReference type="ChEBI" id="CHEBI:456216"/>
        <dbReference type="EC" id="2.7.11.1"/>
    </reaction>
</comment>